<dbReference type="CDD" id="cd01854">
    <property type="entry name" value="YjeQ_EngC"/>
    <property type="match status" value="1"/>
</dbReference>
<dbReference type="InterPro" id="IPR010914">
    <property type="entry name" value="RsgA_GTPase_dom"/>
</dbReference>
<dbReference type="InterPro" id="IPR004881">
    <property type="entry name" value="Ribosome_biogen_GTPase_RsgA"/>
</dbReference>
<keyword evidence="3" id="KW-0862">Zinc</keyword>
<keyword evidence="3" id="KW-0479">Metal-binding</keyword>
<dbReference type="RefSeq" id="WP_225566355.1">
    <property type="nucleotide sequence ID" value="NZ_JAIXCQ010000011.1"/>
</dbReference>
<dbReference type="InterPro" id="IPR027417">
    <property type="entry name" value="P-loop_NTPase"/>
</dbReference>
<evidence type="ECO:0000256" key="4">
    <source>
        <dbReference type="SAM" id="MobiDB-lite"/>
    </source>
</evidence>
<evidence type="ECO:0000256" key="2">
    <source>
        <dbReference type="ARBA" id="ARBA00023134"/>
    </source>
</evidence>
<dbReference type="PROSITE" id="PS50936">
    <property type="entry name" value="ENGC_GTPASE"/>
    <property type="match status" value="1"/>
</dbReference>
<keyword evidence="3" id="KW-0963">Cytoplasm</keyword>
<comment type="similarity">
    <text evidence="3">Belongs to the TRAFAC class YlqF/YawG GTPase family. RsgA subfamily.</text>
</comment>
<comment type="cofactor">
    <cofactor evidence="3">
        <name>Zn(2+)</name>
        <dbReference type="ChEBI" id="CHEBI:29105"/>
    </cofactor>
    <text evidence="3">Binds 1 zinc ion per subunit.</text>
</comment>
<keyword evidence="3" id="KW-0699">rRNA-binding</keyword>
<keyword evidence="3" id="KW-0694">RNA-binding</keyword>
<name>A0ABS7ZHX0_9MICO</name>
<keyword evidence="3" id="KW-0690">Ribosome biogenesis</keyword>
<keyword evidence="1 3" id="KW-0547">Nucleotide-binding</keyword>
<keyword evidence="2 3" id="KW-0342">GTP-binding</keyword>
<feature type="binding site" evidence="3">
    <location>
        <position position="310"/>
    </location>
    <ligand>
        <name>Zn(2+)</name>
        <dbReference type="ChEBI" id="CHEBI:29105"/>
    </ligand>
</feature>
<evidence type="ECO:0000313" key="8">
    <source>
        <dbReference type="Proteomes" id="UP001319870"/>
    </source>
</evidence>
<protein>
    <recommendedName>
        <fullName evidence="3">Small ribosomal subunit biogenesis GTPase RsgA</fullName>
        <ecNumber evidence="3">3.6.1.-</ecNumber>
    </recommendedName>
</protein>
<dbReference type="InterPro" id="IPR030378">
    <property type="entry name" value="G_CP_dom"/>
</dbReference>
<feature type="binding site" evidence="3">
    <location>
        <begin position="208"/>
        <end position="216"/>
    </location>
    <ligand>
        <name>GTP</name>
        <dbReference type="ChEBI" id="CHEBI:37565"/>
    </ligand>
</feature>
<keyword evidence="3" id="KW-0378">Hydrolase</keyword>
<dbReference type="EMBL" id="JAIXCQ010000011">
    <property type="protein sequence ID" value="MCA5894623.1"/>
    <property type="molecule type" value="Genomic_DNA"/>
</dbReference>
<feature type="domain" description="EngC GTPase" evidence="5">
    <location>
        <begin position="120"/>
        <end position="284"/>
    </location>
</feature>
<dbReference type="Pfam" id="PF03193">
    <property type="entry name" value="RsgA_GTPase"/>
    <property type="match status" value="1"/>
</dbReference>
<reference evidence="7 8" key="1">
    <citation type="submission" date="2021-09" db="EMBL/GenBank/DDBJ databases">
        <title>Isoptericola luteus sp. nov., a novel bacterium isolated from Harbin, the capital city of Heilongjiang province.</title>
        <authorList>
            <person name="Li J."/>
        </authorList>
    </citation>
    <scope>NUCLEOTIDE SEQUENCE [LARGE SCALE GENOMIC DNA]</scope>
    <source>
        <strain evidence="7 8">NEAU-Y5</strain>
    </source>
</reference>
<keyword evidence="8" id="KW-1185">Reference proteome</keyword>
<dbReference type="SUPFAM" id="SSF52540">
    <property type="entry name" value="P-loop containing nucleoside triphosphate hydrolases"/>
    <property type="match status" value="1"/>
</dbReference>
<evidence type="ECO:0000259" key="6">
    <source>
        <dbReference type="PROSITE" id="PS51721"/>
    </source>
</evidence>
<sequence length="359" mass="38421">MARSRDEHARYDRPSKKGSRPRTKQRPEHADAVTGLVTGVDRGRYTLVVDDGTPDEHGVLAMKARELTRTRVVVGDRVDVVGDTTGDEGTLARIVRIGDRTSVLRRTADDTDPYERIVVANADQLVIVTALAQPEPRTGMIDRCVVAAYEARMDVLLCLTKADLASPDALRTLYEPLGVEVVVTRADDDATVETVRERLVGRTSVFVGHSGVGKSTLINALVPDARRSTGVVNDVTGRGRHTSTSAVALRLPTGPAAEPDPSPALGSGHGVTHDGWVIDTPGVRSFGLAHVETANLLAAFEDLDAVAAECPRGCTHLADSPDCALDAWVESSADDEVRAVRTARLASFRRLLTARSAAE</sequence>
<evidence type="ECO:0000259" key="5">
    <source>
        <dbReference type="PROSITE" id="PS50936"/>
    </source>
</evidence>
<evidence type="ECO:0000313" key="7">
    <source>
        <dbReference type="EMBL" id="MCA5894623.1"/>
    </source>
</evidence>
<accession>A0ABS7ZHX0</accession>
<dbReference type="EC" id="3.6.1.-" evidence="3"/>
<comment type="function">
    <text evidence="3">One of several proteins that assist in the late maturation steps of the functional core of the 30S ribosomal subunit. Helps release RbfA from mature subunits. May play a role in the assembly of ribosomal proteins into the subunit. Circularly permuted GTPase that catalyzes slow GTP hydrolysis, GTPase activity is stimulated by the 30S ribosomal subunit.</text>
</comment>
<feature type="binding site" evidence="3">
    <location>
        <begin position="160"/>
        <end position="163"/>
    </location>
    <ligand>
        <name>GTP</name>
        <dbReference type="ChEBI" id="CHEBI:37565"/>
    </ligand>
</feature>
<comment type="subcellular location">
    <subcellularLocation>
        <location evidence="3">Cytoplasm</location>
    </subcellularLocation>
</comment>
<feature type="binding site" evidence="3">
    <location>
        <position position="323"/>
    </location>
    <ligand>
        <name>Zn(2+)</name>
        <dbReference type="ChEBI" id="CHEBI:29105"/>
    </ligand>
</feature>
<dbReference type="HAMAP" id="MF_01820">
    <property type="entry name" value="GTPase_RsgA"/>
    <property type="match status" value="1"/>
</dbReference>
<dbReference type="PANTHER" id="PTHR32120">
    <property type="entry name" value="SMALL RIBOSOMAL SUBUNIT BIOGENESIS GTPASE RSGA"/>
    <property type="match status" value="1"/>
</dbReference>
<feature type="binding site" evidence="3">
    <location>
        <position position="314"/>
    </location>
    <ligand>
        <name>Zn(2+)</name>
        <dbReference type="ChEBI" id="CHEBI:29105"/>
    </ligand>
</feature>
<evidence type="ECO:0000256" key="1">
    <source>
        <dbReference type="ARBA" id="ARBA00022741"/>
    </source>
</evidence>
<organism evidence="7 8">
    <name type="scientific">Isoptericola luteus</name>
    <dbReference type="NCBI Taxonomy" id="2879484"/>
    <lineage>
        <taxon>Bacteria</taxon>
        <taxon>Bacillati</taxon>
        <taxon>Actinomycetota</taxon>
        <taxon>Actinomycetes</taxon>
        <taxon>Micrococcales</taxon>
        <taxon>Promicromonosporaceae</taxon>
        <taxon>Isoptericola</taxon>
    </lineage>
</organism>
<feature type="binding site" evidence="3">
    <location>
        <position position="316"/>
    </location>
    <ligand>
        <name>Zn(2+)</name>
        <dbReference type="ChEBI" id="CHEBI:29105"/>
    </ligand>
</feature>
<evidence type="ECO:0000256" key="3">
    <source>
        <dbReference type="HAMAP-Rule" id="MF_01820"/>
    </source>
</evidence>
<feature type="region of interest" description="Disordered" evidence="4">
    <location>
        <begin position="1"/>
        <end position="29"/>
    </location>
</feature>
<feature type="compositionally biased region" description="Basic and acidic residues" evidence="4">
    <location>
        <begin position="1"/>
        <end position="15"/>
    </location>
</feature>
<dbReference type="Proteomes" id="UP001319870">
    <property type="component" value="Unassembled WGS sequence"/>
</dbReference>
<proteinExistence type="inferred from homology"/>
<comment type="caution">
    <text evidence="7">The sequence shown here is derived from an EMBL/GenBank/DDBJ whole genome shotgun (WGS) entry which is preliminary data.</text>
</comment>
<feature type="domain" description="CP-type G" evidence="6">
    <location>
        <begin position="101"/>
        <end position="286"/>
    </location>
</feature>
<dbReference type="PANTHER" id="PTHR32120:SF11">
    <property type="entry name" value="SMALL RIBOSOMAL SUBUNIT BIOGENESIS GTPASE RSGA 1, MITOCHONDRIAL-RELATED"/>
    <property type="match status" value="1"/>
</dbReference>
<gene>
    <name evidence="3 7" type="primary">rsgA</name>
    <name evidence="7" type="ORF">LEP48_14885</name>
</gene>
<dbReference type="PROSITE" id="PS51721">
    <property type="entry name" value="G_CP"/>
    <property type="match status" value="1"/>
</dbReference>
<dbReference type="Gene3D" id="1.10.40.50">
    <property type="entry name" value="Probable gtpase engc, domain 3"/>
    <property type="match status" value="1"/>
</dbReference>
<dbReference type="NCBIfam" id="TIGR00157">
    <property type="entry name" value="ribosome small subunit-dependent GTPase A"/>
    <property type="match status" value="1"/>
</dbReference>
<comment type="subunit">
    <text evidence="3">Monomer. Associates with 30S ribosomal subunit, binds 16S rRNA.</text>
</comment>
<dbReference type="Gene3D" id="3.40.50.300">
    <property type="entry name" value="P-loop containing nucleotide triphosphate hydrolases"/>
    <property type="match status" value="1"/>
</dbReference>